<dbReference type="PANTHER" id="PTHR42770:SF7">
    <property type="entry name" value="MEMBRANE PROTEIN"/>
    <property type="match status" value="1"/>
</dbReference>
<evidence type="ECO:0000256" key="5">
    <source>
        <dbReference type="ARBA" id="ARBA00023136"/>
    </source>
</evidence>
<keyword evidence="5 6" id="KW-0472">Membrane</keyword>
<keyword evidence="8" id="KW-1185">Reference proteome</keyword>
<comment type="subcellular location">
    <subcellularLocation>
        <location evidence="1">Cell membrane</location>
        <topology evidence="1">Multi-pass membrane protein</topology>
    </subcellularLocation>
</comment>
<feature type="transmembrane region" description="Helical" evidence="6">
    <location>
        <begin position="275"/>
        <end position="296"/>
    </location>
</feature>
<feature type="transmembrane region" description="Helical" evidence="6">
    <location>
        <begin position="6"/>
        <end position="24"/>
    </location>
</feature>
<dbReference type="InterPro" id="IPR002293">
    <property type="entry name" value="AA/rel_permease1"/>
</dbReference>
<feature type="transmembrane region" description="Helical" evidence="6">
    <location>
        <begin position="237"/>
        <end position="263"/>
    </location>
</feature>
<dbReference type="RefSeq" id="WP_066131217.1">
    <property type="nucleotide sequence ID" value="NZ_KQ959912.1"/>
</dbReference>
<dbReference type="InterPro" id="IPR050367">
    <property type="entry name" value="APC_superfamily"/>
</dbReference>
<feature type="transmembrane region" description="Helical" evidence="6">
    <location>
        <begin position="31"/>
        <end position="54"/>
    </location>
</feature>
<evidence type="ECO:0000313" key="7">
    <source>
        <dbReference type="EMBL" id="KXB55005.1"/>
    </source>
</evidence>
<comment type="caution">
    <text evidence="7">The sequence shown here is derived from an EMBL/GenBank/DDBJ whole genome shotgun (WGS) entry which is preliminary data.</text>
</comment>
<evidence type="ECO:0000256" key="6">
    <source>
        <dbReference type="SAM" id="Phobius"/>
    </source>
</evidence>
<feature type="transmembrane region" description="Helical" evidence="6">
    <location>
        <begin position="86"/>
        <end position="110"/>
    </location>
</feature>
<organism evidence="7 8">
    <name type="scientific">Gemelliphila asaccharolytica</name>
    <dbReference type="NCBI Taxonomy" id="502393"/>
    <lineage>
        <taxon>Bacteria</taxon>
        <taxon>Bacillati</taxon>
        <taxon>Bacillota</taxon>
        <taxon>Bacilli</taxon>
        <taxon>Bacillales</taxon>
        <taxon>Gemellaceae</taxon>
        <taxon>Gemelliphila</taxon>
    </lineage>
</organism>
<reference evidence="7 8" key="1">
    <citation type="submission" date="2016-01" db="EMBL/GenBank/DDBJ databases">
        <authorList>
            <person name="Mitreva M."/>
            <person name="Pepin K.H."/>
            <person name="Mihindukulasuriya K.A."/>
            <person name="Fulton R."/>
            <person name="Fronick C."/>
            <person name="O'Laughlin M."/>
            <person name="Miner T."/>
            <person name="Herter B."/>
            <person name="Rosa B.A."/>
            <person name="Cordes M."/>
            <person name="Tomlinson C."/>
            <person name="Wollam A."/>
            <person name="Palsikar V.B."/>
            <person name="Mardis E.R."/>
            <person name="Wilson R.K."/>
        </authorList>
    </citation>
    <scope>NUCLEOTIDE SEQUENCE [LARGE SCALE GENOMIC DNA]</scope>
    <source>
        <strain evidence="7 8">KA00071</strain>
    </source>
</reference>
<accession>A0ABR5TK90</accession>
<dbReference type="PANTHER" id="PTHR42770">
    <property type="entry name" value="AMINO ACID TRANSPORTER-RELATED"/>
    <property type="match status" value="1"/>
</dbReference>
<feature type="transmembrane region" description="Helical" evidence="6">
    <location>
        <begin position="131"/>
        <end position="151"/>
    </location>
</feature>
<evidence type="ECO:0000256" key="2">
    <source>
        <dbReference type="ARBA" id="ARBA00022475"/>
    </source>
</evidence>
<feature type="transmembrane region" description="Helical" evidence="6">
    <location>
        <begin position="163"/>
        <end position="180"/>
    </location>
</feature>
<dbReference type="PIRSF" id="PIRSF006060">
    <property type="entry name" value="AA_transporter"/>
    <property type="match status" value="1"/>
</dbReference>
<keyword evidence="3 6" id="KW-0812">Transmembrane</keyword>
<feature type="transmembrane region" description="Helical" evidence="6">
    <location>
        <begin position="355"/>
        <end position="376"/>
    </location>
</feature>
<evidence type="ECO:0000256" key="4">
    <source>
        <dbReference type="ARBA" id="ARBA00022989"/>
    </source>
</evidence>
<keyword evidence="4 6" id="KW-1133">Transmembrane helix</keyword>
<name>A0ABR5TK90_9BACL</name>
<keyword evidence="2" id="KW-1003">Cell membrane</keyword>
<dbReference type="Proteomes" id="UP000070467">
    <property type="component" value="Unassembled WGS sequence"/>
</dbReference>
<sequence>MKKKLTRLDVLGLVIGSVIGWGSFTLPGKQFLPISGVINTTIGLIIGGILVIIIQNSYHIMLENNKGEGGEFTYTYNNLGEKHGFIVAWSLSLCYLSMIPLNASAYVLLFKVIFGDKLSFLYMYQVAGYKVYFSDVILMSLVILIFAYVNIKGLKVSSKVQNIMSGLLVIIVFVLLVLMIKKADTSIFLQNYVFNYEFSFKQILSVIAIVPFLFVGFDVIPQVSNELKFSVKKATSIAILSIIVGVFIYASLNIIAGISFSPLEAKQSEWAVAESIINILGYLGFLFMLIALWAAITGGINGFMIASSKLIASLGAYEIINQKFYKKNKKDAYPNAIIFVSAISLVAPFVGREVILYIVDMASLLAAIAYLYVGYISNKKAKTRKSKIFSKISVLISTMFILLLILPYSPSQLSKNSFIFLIIWVGLGILLYVTNVKKGKNKKI</sequence>
<gene>
    <name evidence="7" type="ORF">HMPREF1871_01255</name>
</gene>
<dbReference type="Pfam" id="PF13520">
    <property type="entry name" value="AA_permease_2"/>
    <property type="match status" value="1"/>
</dbReference>
<feature type="transmembrane region" description="Helical" evidence="6">
    <location>
        <begin position="418"/>
        <end position="436"/>
    </location>
</feature>
<dbReference type="Gene3D" id="1.20.1740.10">
    <property type="entry name" value="Amino acid/polyamine transporter I"/>
    <property type="match status" value="1"/>
</dbReference>
<dbReference type="EMBL" id="LSDB01000078">
    <property type="protein sequence ID" value="KXB55005.1"/>
    <property type="molecule type" value="Genomic_DNA"/>
</dbReference>
<evidence type="ECO:0000256" key="3">
    <source>
        <dbReference type="ARBA" id="ARBA00022692"/>
    </source>
</evidence>
<protein>
    <submittedName>
        <fullName evidence="7">Amino acid permease</fullName>
    </submittedName>
</protein>
<feature type="transmembrane region" description="Helical" evidence="6">
    <location>
        <begin position="332"/>
        <end position="349"/>
    </location>
</feature>
<evidence type="ECO:0000313" key="8">
    <source>
        <dbReference type="Proteomes" id="UP000070467"/>
    </source>
</evidence>
<evidence type="ECO:0000256" key="1">
    <source>
        <dbReference type="ARBA" id="ARBA00004651"/>
    </source>
</evidence>
<feature type="transmembrane region" description="Helical" evidence="6">
    <location>
        <begin position="200"/>
        <end position="217"/>
    </location>
</feature>
<feature type="transmembrane region" description="Helical" evidence="6">
    <location>
        <begin position="388"/>
        <end position="406"/>
    </location>
</feature>
<proteinExistence type="predicted"/>